<keyword evidence="2" id="KW-0472">Membrane</keyword>
<gene>
    <name evidence="3" type="ORF">TR51_03995</name>
</gene>
<accession>A0A0D0Q422</accession>
<sequence length="112" mass="10713">MVTGGAVALFAGVLSFLTWDQANKVSGVVSALVAIAALGAAVAALVPARRPQPGRIEVANTGAAIATGGGSIANTGHQGDGSVPAAGQVRVTGTGEARAEDGGVANSGHRQG</sequence>
<proteinExistence type="predicted"/>
<dbReference type="Proteomes" id="UP000032066">
    <property type="component" value="Unassembled WGS sequence"/>
</dbReference>
<name>A0A0D0Q422_KITGR</name>
<keyword evidence="2" id="KW-1133">Transmembrane helix</keyword>
<evidence type="ECO:0000313" key="3">
    <source>
        <dbReference type="EMBL" id="KIQ67302.1"/>
    </source>
</evidence>
<reference evidence="3 4" key="1">
    <citation type="submission" date="2015-02" db="EMBL/GenBank/DDBJ databases">
        <title>Draft genome sequence of Kitasatospora griseola MF730-N6, a bafilomycin, terpentecin and satosporin producer.</title>
        <authorList>
            <person name="Arens J.C."/>
            <person name="Haltli B."/>
            <person name="Kerr R.G."/>
        </authorList>
    </citation>
    <scope>NUCLEOTIDE SEQUENCE [LARGE SCALE GENOMIC DNA]</scope>
    <source>
        <strain evidence="3 4">MF730-N6</strain>
    </source>
</reference>
<comment type="caution">
    <text evidence="3">The sequence shown here is derived from an EMBL/GenBank/DDBJ whole genome shotgun (WGS) entry which is preliminary data.</text>
</comment>
<keyword evidence="2" id="KW-0812">Transmembrane</keyword>
<keyword evidence="4" id="KW-1185">Reference proteome</keyword>
<evidence type="ECO:0000313" key="4">
    <source>
        <dbReference type="Proteomes" id="UP000032066"/>
    </source>
</evidence>
<dbReference type="EMBL" id="JXZB01000001">
    <property type="protein sequence ID" value="KIQ67302.1"/>
    <property type="molecule type" value="Genomic_DNA"/>
</dbReference>
<evidence type="ECO:0000256" key="2">
    <source>
        <dbReference type="SAM" id="Phobius"/>
    </source>
</evidence>
<dbReference type="AlphaFoldDB" id="A0A0D0Q422"/>
<feature type="region of interest" description="Disordered" evidence="1">
    <location>
        <begin position="93"/>
        <end position="112"/>
    </location>
</feature>
<protein>
    <submittedName>
        <fullName evidence="3">Uncharacterized protein</fullName>
    </submittedName>
</protein>
<evidence type="ECO:0000256" key="1">
    <source>
        <dbReference type="SAM" id="MobiDB-lite"/>
    </source>
</evidence>
<feature type="transmembrane region" description="Helical" evidence="2">
    <location>
        <begin position="25"/>
        <end position="46"/>
    </location>
</feature>
<dbReference type="PATRIC" id="fig|2064.6.peg.893"/>
<organism evidence="3 4">
    <name type="scientific">Kitasatospora griseola</name>
    <name type="common">Streptomyces griseolosporeus</name>
    <dbReference type="NCBI Taxonomy" id="2064"/>
    <lineage>
        <taxon>Bacteria</taxon>
        <taxon>Bacillati</taxon>
        <taxon>Actinomycetota</taxon>
        <taxon>Actinomycetes</taxon>
        <taxon>Kitasatosporales</taxon>
        <taxon>Streptomycetaceae</taxon>
        <taxon>Kitasatospora</taxon>
    </lineage>
</organism>